<evidence type="ECO:0000256" key="2">
    <source>
        <dbReference type="SAM" id="Phobius"/>
    </source>
</evidence>
<dbReference type="RefSeq" id="WP_146482217.1">
    <property type="nucleotide sequence ID" value="NZ_CP042266.1"/>
</dbReference>
<dbReference type="OrthoDB" id="4339140at2"/>
<organism evidence="3 4">
    <name type="scientific">Streptomyces qinzhouensis</name>
    <dbReference type="NCBI Taxonomy" id="2599401"/>
    <lineage>
        <taxon>Bacteria</taxon>
        <taxon>Bacillati</taxon>
        <taxon>Actinomycetota</taxon>
        <taxon>Actinomycetes</taxon>
        <taxon>Kitasatosporales</taxon>
        <taxon>Streptomycetaceae</taxon>
        <taxon>Streptomyces</taxon>
    </lineage>
</organism>
<reference evidence="3 4" key="1">
    <citation type="submission" date="2019-07" db="EMBL/GenBank/DDBJ databases">
        <authorList>
            <person name="Zhu P."/>
        </authorList>
    </citation>
    <scope>NUCLEOTIDE SEQUENCE [LARGE SCALE GENOMIC DNA]</scope>
    <source>
        <strain evidence="3 4">SSL-25</strain>
    </source>
</reference>
<evidence type="ECO:0008006" key="5">
    <source>
        <dbReference type="Google" id="ProtNLM"/>
    </source>
</evidence>
<dbReference type="Proteomes" id="UP000320580">
    <property type="component" value="Chromosome"/>
</dbReference>
<keyword evidence="2" id="KW-0472">Membrane</keyword>
<evidence type="ECO:0000313" key="4">
    <source>
        <dbReference type="Proteomes" id="UP000320580"/>
    </source>
</evidence>
<feature type="transmembrane region" description="Helical" evidence="2">
    <location>
        <begin position="299"/>
        <end position="321"/>
    </location>
</feature>
<name>A0A5B8JF57_9ACTN</name>
<accession>A0A5B8JF57</accession>
<keyword evidence="2" id="KW-0812">Transmembrane</keyword>
<feature type="region of interest" description="Disordered" evidence="1">
    <location>
        <begin position="1"/>
        <end position="83"/>
    </location>
</feature>
<feature type="transmembrane region" description="Helical" evidence="2">
    <location>
        <begin position="327"/>
        <end position="345"/>
    </location>
</feature>
<feature type="transmembrane region" description="Helical" evidence="2">
    <location>
        <begin position="391"/>
        <end position="412"/>
    </location>
</feature>
<proteinExistence type="predicted"/>
<dbReference type="EMBL" id="CP042266">
    <property type="protein sequence ID" value="QDY78904.1"/>
    <property type="molecule type" value="Genomic_DNA"/>
</dbReference>
<evidence type="ECO:0000313" key="3">
    <source>
        <dbReference type="EMBL" id="QDY78904.1"/>
    </source>
</evidence>
<feature type="transmembrane region" description="Helical" evidence="2">
    <location>
        <begin position="161"/>
        <end position="178"/>
    </location>
</feature>
<dbReference type="AlphaFoldDB" id="A0A5B8JF57"/>
<protein>
    <recommendedName>
        <fullName evidence="5">Integral membrane protein</fullName>
    </recommendedName>
</protein>
<feature type="transmembrane region" description="Helical" evidence="2">
    <location>
        <begin position="352"/>
        <end position="371"/>
    </location>
</feature>
<feature type="compositionally biased region" description="Low complexity" evidence="1">
    <location>
        <begin position="57"/>
        <end position="77"/>
    </location>
</feature>
<sequence>MTAPGTTGRGGTPEASGVTARQVKDRSAADAPRPPVSHGGWDARSHALLGPRGGTGPEPAAGLGPAAGPDPRAGTATRGSADPVKALLRRHKDLCERAVDPLEIAAGLEAHGVTDRIAARFRHRDVFSLAEELYARVPANTADPAPRPGPRYRPAGGAARALLPGTAAAFAATGWALLDGPARTTAALLGTAAVTTAVLFCLRQGPLRIRGRRPVRTARAGVVGTVVLIGFAACGPGLTDQVTAGGPGGPLPFTPGPPVALAVSVAPAAWCAGLLAAGARRRLGDSRRLDDFAAGMRPLLLGVAGLYTVTLAAVTGATGLLLRDGSAPATAVTLGLLLFTARLLVIHGFPEAAVAGLGAACAGQALVPLLPLAGRLTGLGFLARPVDAATAAWGAGAIGALVCGLVAAVLLIHTTAVLSRASAHT</sequence>
<evidence type="ECO:0000256" key="1">
    <source>
        <dbReference type="SAM" id="MobiDB-lite"/>
    </source>
</evidence>
<keyword evidence="2" id="KW-1133">Transmembrane helix</keyword>
<keyword evidence="4" id="KW-1185">Reference proteome</keyword>
<dbReference type="KEGG" id="sqz:FQU76_22970"/>
<feature type="transmembrane region" description="Helical" evidence="2">
    <location>
        <begin position="259"/>
        <end position="278"/>
    </location>
</feature>
<feature type="transmembrane region" description="Helical" evidence="2">
    <location>
        <begin position="184"/>
        <end position="202"/>
    </location>
</feature>
<feature type="transmembrane region" description="Helical" evidence="2">
    <location>
        <begin position="222"/>
        <end position="239"/>
    </location>
</feature>
<gene>
    <name evidence="3" type="ORF">FQU76_22970</name>
</gene>